<organism evidence="2 3">
    <name type="scientific">Cafeteria roenbergensis</name>
    <name type="common">Marine flagellate</name>
    <dbReference type="NCBI Taxonomy" id="33653"/>
    <lineage>
        <taxon>Eukaryota</taxon>
        <taxon>Sar</taxon>
        <taxon>Stramenopiles</taxon>
        <taxon>Bigyra</taxon>
        <taxon>Opalozoa</taxon>
        <taxon>Bicosoecida</taxon>
        <taxon>Cafeteriaceae</taxon>
        <taxon>Cafeteria</taxon>
    </lineage>
</organism>
<dbReference type="GO" id="GO:0031146">
    <property type="term" value="P:SCF-dependent proteasomal ubiquitin-dependent protein catabolic process"/>
    <property type="evidence" value="ECO:0007669"/>
    <property type="project" value="TreeGrafter"/>
</dbReference>
<dbReference type="GO" id="GO:0019005">
    <property type="term" value="C:SCF ubiquitin ligase complex"/>
    <property type="evidence" value="ECO:0007669"/>
    <property type="project" value="TreeGrafter"/>
</dbReference>
<proteinExistence type="predicted"/>
<dbReference type="Proteomes" id="UP000323011">
    <property type="component" value="Unassembled WGS sequence"/>
</dbReference>
<protein>
    <recommendedName>
        <fullName evidence="4">F-box domain-containing protein</fullName>
    </recommendedName>
</protein>
<feature type="compositionally biased region" description="Basic residues" evidence="1">
    <location>
        <begin position="807"/>
        <end position="824"/>
    </location>
</feature>
<feature type="region of interest" description="Disordered" evidence="1">
    <location>
        <begin position="117"/>
        <end position="169"/>
    </location>
</feature>
<feature type="compositionally biased region" description="Gly residues" evidence="1">
    <location>
        <begin position="937"/>
        <end position="946"/>
    </location>
</feature>
<accession>A0A5A8C0Q8</accession>
<feature type="compositionally biased region" description="Gly residues" evidence="1">
    <location>
        <begin position="229"/>
        <end position="252"/>
    </location>
</feature>
<name>A0A5A8C0Q8_CAFRO</name>
<feature type="compositionally biased region" description="Low complexity" evidence="1">
    <location>
        <begin position="947"/>
        <end position="958"/>
    </location>
</feature>
<dbReference type="InterPro" id="IPR001611">
    <property type="entry name" value="Leu-rich_rpt"/>
</dbReference>
<evidence type="ECO:0000256" key="1">
    <source>
        <dbReference type="SAM" id="MobiDB-lite"/>
    </source>
</evidence>
<dbReference type="SMART" id="SM00367">
    <property type="entry name" value="LRR_CC"/>
    <property type="match status" value="10"/>
</dbReference>
<evidence type="ECO:0000313" key="2">
    <source>
        <dbReference type="EMBL" id="KAA0146458.1"/>
    </source>
</evidence>
<sequence length="1461" mass="149417">MTSPSVKALRSLSVRGCRSLTSESLLPLVLASPSLTSLDVSGCLGLGATFFRGLMADWFFETRRDALHHALGQIRAGKAQQAALRGEITTALQDVDSSAIDEELLLAEDQGLLGDAGETAGGGVGGSGRDARSSTAAGRRSGAAQSGRATGRATSKSSSGLGLGAPSPAGNCSAVSDEGVVGLLSATAGALQELNLAGCRQLTALALTGLPAGQREGSGEAAPSAGRSTGAGGVQGGEGSRPGEQGSAGDGVGASVKSRSSVRQPASARPSGGSHGGEAQGSKTASDKLRGSASRGSLKGRRGASSSLASTAASTDSLDMMATRMTSASDGPAAEDPAPMSDAESEGGGPRSAAGGVTGPHAAEVDDDPTDTTEAGGKLVRGPRTGFRKDYASIRDTMRARRRSPSLTEGKLLGIDADKQLALSAAEPEMGRAAKEGAERERAVAAAMGEPTSSAMLTGPRVRAPSVAIVKVDLSDTLLGDSALGLIAGACPQLTALTLRRCRRIGASGLGSIFRRCHRLTSLDVTDSQQLNDAAISALVAACTPTDLRQGRATFLAAAASLRSTSEVDWMQSQGFACPLSALTLTGCHRITDDGVAALARRFGASLQALHLSGCRAVGDASLSALAEHCFGLQELSLAGRLNVQLPAVKPPGNAVAGTDATSHAMLIRRTVDDDGNDIASDDDGDQGDLAGGDDAEAWSSGDEATQRALAALDDGDDVVAAAAAATAGGADRRRLARLRGGPKQHHKTMFGRPRVTGAGLRRLFESVALRASLQRLDLRGLVQLKDADVALMFPLEAERERERRLDRAKRRRRRRRKQKRRMRWLQQHSREHQPQQQEPGTGDSFDTDRSGDEADGDGKRDGARRQRQGALPGRRGTSKALSRRTGAQARHRASARATSKGLGVSSAGDAAGSAPAAVAAAGAASAWPGADAARGPGDGSSGSDGSGDSDSSSGVSDNTLQERPDRVAPGYFDNPSDRRILRGGGGGLDGISTDIFGRATSDFVVGDADGTIDGAGTYGGIDAEVASLAGSSDAERRREEELNIAYASPAGLQSLNLRGTRVGRAAVQRLTSWLVEQRQLTRRAAASAGLLPDGLAADGGPDSGWEGWGDQAHTLAPAGPLSSAFGDGDASGEPALPAAAAVAGALPTSSALANPRTGLPRDGPTAGVRGAAPRLRIGRRRTAVAAVEVPPFTPALRRLLLSNCADLDDAALAEFGRAAPYLESLTIDGSVLVTTAGVAAVAAVCPNLRLLSLCRVSLVTDDAVAALARDCPLMERLRVKDCPDITQGGLLRAARLLPRVWLGLESSLQLGQSHVAQVSVADQSEGQEASGTAQLAIPAPASGNRRSDHLAAVKSGRSVAPEQSLLAVTASIEPSVATGRSAGDAADATGGRRAVAVKAFPGHFPEYPRDTATPSVLCVAPTARAGPGRWMRFWLCHGLGTSQAAVDRTPRWATSAPWDG</sequence>
<feature type="compositionally biased region" description="Gly residues" evidence="1">
    <location>
        <begin position="119"/>
        <end position="128"/>
    </location>
</feature>
<feature type="compositionally biased region" description="Low complexity" evidence="1">
    <location>
        <begin position="133"/>
        <end position="169"/>
    </location>
</feature>
<feature type="region of interest" description="Disordered" evidence="1">
    <location>
        <begin position="1092"/>
        <end position="1112"/>
    </location>
</feature>
<gene>
    <name evidence="2" type="ORF">FNF29_08034</name>
</gene>
<feature type="region of interest" description="Disordered" evidence="1">
    <location>
        <begin position="801"/>
        <end position="911"/>
    </location>
</feature>
<feature type="compositionally biased region" description="Basic and acidic residues" evidence="1">
    <location>
        <begin position="847"/>
        <end position="865"/>
    </location>
</feature>
<feature type="compositionally biased region" description="Acidic residues" evidence="1">
    <location>
        <begin position="674"/>
        <end position="697"/>
    </location>
</feature>
<evidence type="ECO:0000313" key="3">
    <source>
        <dbReference type="Proteomes" id="UP000323011"/>
    </source>
</evidence>
<keyword evidence="3" id="KW-1185">Reference proteome</keyword>
<feature type="compositionally biased region" description="Low complexity" evidence="1">
    <location>
        <begin position="1092"/>
        <end position="1105"/>
    </location>
</feature>
<feature type="region of interest" description="Disordered" evidence="1">
    <location>
        <begin position="1328"/>
        <end position="1348"/>
    </location>
</feature>
<feature type="compositionally biased region" description="Low complexity" evidence="1">
    <location>
        <begin position="304"/>
        <end position="319"/>
    </location>
</feature>
<feature type="region of interest" description="Disordered" evidence="1">
    <location>
        <begin position="929"/>
        <end position="980"/>
    </location>
</feature>
<dbReference type="InterPro" id="IPR032675">
    <property type="entry name" value="LRR_dom_sf"/>
</dbReference>
<dbReference type="InterPro" id="IPR006553">
    <property type="entry name" value="Leu-rich_rpt_Cys-con_subtyp"/>
</dbReference>
<feature type="region of interest" description="Disordered" evidence="1">
    <location>
        <begin position="214"/>
        <end position="384"/>
    </location>
</feature>
<feature type="region of interest" description="Disordered" evidence="1">
    <location>
        <begin position="674"/>
        <end position="704"/>
    </location>
</feature>
<dbReference type="SUPFAM" id="SSF52047">
    <property type="entry name" value="RNI-like"/>
    <property type="match status" value="2"/>
</dbReference>
<reference evidence="2 3" key="1">
    <citation type="submission" date="2019-07" db="EMBL/GenBank/DDBJ databases">
        <title>Genomes of Cafeteria roenbergensis.</title>
        <authorList>
            <person name="Fischer M.G."/>
            <person name="Hackl T."/>
            <person name="Roman M."/>
        </authorList>
    </citation>
    <scope>NUCLEOTIDE SEQUENCE [LARGE SCALE GENOMIC DNA]</scope>
    <source>
        <strain evidence="2 3">BVI</strain>
    </source>
</reference>
<dbReference type="EMBL" id="VLTN01000086">
    <property type="protein sequence ID" value="KAA0146458.1"/>
    <property type="molecule type" value="Genomic_DNA"/>
</dbReference>
<dbReference type="PANTHER" id="PTHR13318">
    <property type="entry name" value="PARTNER OF PAIRED, ISOFORM B-RELATED"/>
    <property type="match status" value="1"/>
</dbReference>
<evidence type="ECO:0008006" key="4">
    <source>
        <dbReference type="Google" id="ProtNLM"/>
    </source>
</evidence>
<dbReference type="Pfam" id="PF13516">
    <property type="entry name" value="LRR_6"/>
    <property type="match status" value="2"/>
</dbReference>
<dbReference type="Gene3D" id="3.80.10.10">
    <property type="entry name" value="Ribonuclease Inhibitor"/>
    <property type="match status" value="3"/>
</dbReference>
<comment type="caution">
    <text evidence="2">The sequence shown here is derived from an EMBL/GenBank/DDBJ whole genome shotgun (WGS) entry which is preliminary data.</text>
</comment>